<evidence type="ECO:0000313" key="3">
    <source>
        <dbReference type="Proteomes" id="UP000001235"/>
    </source>
</evidence>
<dbReference type="eggNOG" id="COG0421">
    <property type="taxonomic scope" value="Bacteria"/>
</dbReference>
<name>D9SFH5_GALCS</name>
<dbReference type="RefSeq" id="WP_013293211.1">
    <property type="nucleotide sequence ID" value="NC_014394.1"/>
</dbReference>
<dbReference type="HOGENOM" id="CLU_060070_1_0_4"/>
<dbReference type="Proteomes" id="UP000001235">
    <property type="component" value="Chromosome"/>
</dbReference>
<evidence type="ECO:0000256" key="1">
    <source>
        <dbReference type="ARBA" id="ARBA00023115"/>
    </source>
</evidence>
<dbReference type="SUPFAM" id="SSF53335">
    <property type="entry name" value="S-adenosyl-L-methionine-dependent methyltransferases"/>
    <property type="match status" value="1"/>
</dbReference>
<protein>
    <submittedName>
        <fullName evidence="2">Spermine synthase</fullName>
    </submittedName>
</protein>
<gene>
    <name evidence="2" type="ordered locus">Galf_1244</name>
</gene>
<dbReference type="KEGG" id="gca:Galf_1244"/>
<keyword evidence="1" id="KW-0620">Polyamine biosynthesis</keyword>
<dbReference type="GO" id="GO:0006596">
    <property type="term" value="P:polyamine biosynthetic process"/>
    <property type="evidence" value="ECO:0007669"/>
    <property type="project" value="UniProtKB-KW"/>
</dbReference>
<dbReference type="AlphaFoldDB" id="D9SFH5"/>
<organism evidence="2 3">
    <name type="scientific">Gallionella capsiferriformans (strain ES-2)</name>
    <name type="common">Gallionella ferruginea capsiferriformans (strain ES-2)</name>
    <dbReference type="NCBI Taxonomy" id="395494"/>
    <lineage>
        <taxon>Bacteria</taxon>
        <taxon>Pseudomonadati</taxon>
        <taxon>Pseudomonadota</taxon>
        <taxon>Betaproteobacteria</taxon>
        <taxon>Nitrosomonadales</taxon>
        <taxon>Gallionellaceae</taxon>
        <taxon>Gallionella</taxon>
    </lineage>
</organism>
<evidence type="ECO:0000313" key="2">
    <source>
        <dbReference type="EMBL" id="ADL55272.1"/>
    </source>
</evidence>
<dbReference type="InterPro" id="IPR029063">
    <property type="entry name" value="SAM-dependent_MTases_sf"/>
</dbReference>
<dbReference type="Gene3D" id="3.40.50.150">
    <property type="entry name" value="Vaccinia Virus protein VP39"/>
    <property type="match status" value="1"/>
</dbReference>
<reference evidence="2 3" key="1">
    <citation type="submission" date="2010-08" db="EMBL/GenBank/DDBJ databases">
        <title>Complete sequence of Gallionella capsiferriformans ES-2.</title>
        <authorList>
            <consortium name="US DOE Joint Genome Institute"/>
            <person name="Lucas S."/>
            <person name="Copeland A."/>
            <person name="Lapidus A."/>
            <person name="Cheng J.-F."/>
            <person name="Bruce D."/>
            <person name="Goodwin L."/>
            <person name="Pitluck S."/>
            <person name="Chertkov O."/>
            <person name="Davenport K.W."/>
            <person name="Detter J.C."/>
            <person name="Han C."/>
            <person name="Tapia R."/>
            <person name="Land M."/>
            <person name="Hauser L."/>
            <person name="Chang Y.-J."/>
            <person name="Jeffries C."/>
            <person name="Kyrpides N."/>
            <person name="Ivanova N."/>
            <person name="Mikhailova N."/>
            <person name="Shelobolina E.S."/>
            <person name="Picardal F."/>
            <person name="Roden E."/>
            <person name="Emerson D."/>
            <person name="Woyke T."/>
        </authorList>
    </citation>
    <scope>NUCLEOTIDE SEQUENCE [LARGE SCALE GENOMIC DNA]</scope>
    <source>
        <strain evidence="2 3">ES-2</strain>
    </source>
</reference>
<accession>D9SFH5</accession>
<dbReference type="STRING" id="395494.Galf_1244"/>
<proteinExistence type="predicted"/>
<dbReference type="PANTHER" id="PTHR43317:SF1">
    <property type="entry name" value="THERMOSPERMINE SYNTHASE ACAULIS5"/>
    <property type="match status" value="1"/>
</dbReference>
<dbReference type="OrthoDB" id="117774at2"/>
<dbReference type="PANTHER" id="PTHR43317">
    <property type="entry name" value="THERMOSPERMINE SYNTHASE ACAULIS5"/>
    <property type="match status" value="1"/>
</dbReference>
<dbReference type="Pfam" id="PF01564">
    <property type="entry name" value="Spermine_synth"/>
    <property type="match status" value="1"/>
</dbReference>
<sequence length="268" mass="29676">MKFKNKHVKNIARTVCREFDRFCAGAAKPYLTERDGVLALNFDAMSVQSEMYVDRPDELVISYTRAMMSFLLLNPAPERIAMIGLGGGSIAKYCYRNVTSAEIQVIEISPDVIALRNDFAIPEDDARFCVLANDGARWVADTTFQPEVLIVDGFDMEGLPAALSSQRFYDDCFAALADSGILAVNLWGGYPHYEDYLARISNSFAGRIVVVDSDDEFNKIVLAVKNGVFPPDISFIRQHANVLDMSHPLNFQSKSNRLIGALKAAGVD</sequence>
<dbReference type="EMBL" id="CP002159">
    <property type="protein sequence ID" value="ADL55272.1"/>
    <property type="molecule type" value="Genomic_DNA"/>
</dbReference>
<keyword evidence="3" id="KW-1185">Reference proteome</keyword>